<reference evidence="2" key="1">
    <citation type="journal article" date="2020" name="Fungal Divers.">
        <title>Resolving the Mortierellaceae phylogeny through synthesis of multi-gene phylogenetics and phylogenomics.</title>
        <authorList>
            <person name="Vandepol N."/>
            <person name="Liber J."/>
            <person name="Desiro A."/>
            <person name="Na H."/>
            <person name="Kennedy M."/>
            <person name="Barry K."/>
            <person name="Grigoriev I.V."/>
            <person name="Miller A.N."/>
            <person name="O'Donnell K."/>
            <person name="Stajich J.E."/>
            <person name="Bonito G."/>
        </authorList>
    </citation>
    <scope>NUCLEOTIDE SEQUENCE</scope>
    <source>
        <strain evidence="2">NRRL 2769</strain>
    </source>
</reference>
<sequence length="377" mass="44029">MVTPPPKESPLLDYVQNKPDVETPLRKLRRERLKGRGGDVYISPRAKATPRATDDFDLTAKVQEFLASDKKVFLVLGDSGAGKSTFNRALEVNLWDNYDKINGRIPLFIHLPAIEKPERDLIAERLRKVNFNENQIMELKLHREFILICDGYDESQQTQNLYMSNDLNQPGQWRAQMIISCRTEYSGVEYKDRFQPTDRNNGGSTGQFQEATISPFNKEQTQDYIRQYESLARSSWGSEDYLRALEQIPNLQDLVKNPFLLKISLEVLPRLLKTNTDFSSTRITRVQLYDEFVAQWIDRGKIRLNEMELSPYDKRTLKRMTDSGFQQHGITYLKELVKAIYEHQNGNPVIHYSEHDDRRTWKEAFFSDRDGSHLLRE</sequence>
<keyword evidence="3" id="KW-1185">Reference proteome</keyword>
<organism evidence="2 3">
    <name type="scientific">Entomortierella chlamydospora</name>
    <dbReference type="NCBI Taxonomy" id="101097"/>
    <lineage>
        <taxon>Eukaryota</taxon>
        <taxon>Fungi</taxon>
        <taxon>Fungi incertae sedis</taxon>
        <taxon>Mucoromycota</taxon>
        <taxon>Mortierellomycotina</taxon>
        <taxon>Mortierellomycetes</taxon>
        <taxon>Mortierellales</taxon>
        <taxon>Mortierellaceae</taxon>
        <taxon>Entomortierella</taxon>
    </lineage>
</organism>
<dbReference type="Gene3D" id="3.40.50.300">
    <property type="entry name" value="P-loop containing nucleotide triphosphate hydrolases"/>
    <property type="match status" value="1"/>
</dbReference>
<dbReference type="SUPFAM" id="SSF52540">
    <property type="entry name" value="P-loop containing nucleoside triphosphate hydrolases"/>
    <property type="match status" value="1"/>
</dbReference>
<evidence type="ECO:0000259" key="1">
    <source>
        <dbReference type="Pfam" id="PF05729"/>
    </source>
</evidence>
<feature type="non-terminal residue" evidence="2">
    <location>
        <position position="377"/>
    </location>
</feature>
<feature type="domain" description="NACHT" evidence="1">
    <location>
        <begin position="72"/>
        <end position="230"/>
    </location>
</feature>
<dbReference type="InterPro" id="IPR007111">
    <property type="entry name" value="NACHT_NTPase"/>
</dbReference>
<protein>
    <recommendedName>
        <fullName evidence="1">NACHT domain-containing protein</fullName>
    </recommendedName>
</protein>
<accession>A0A9P6MEY6</accession>
<dbReference type="EMBL" id="JAAAID010003787">
    <property type="protein sequence ID" value="KAF9995833.1"/>
    <property type="molecule type" value="Genomic_DNA"/>
</dbReference>
<evidence type="ECO:0000313" key="2">
    <source>
        <dbReference type="EMBL" id="KAF9995833.1"/>
    </source>
</evidence>
<evidence type="ECO:0000313" key="3">
    <source>
        <dbReference type="Proteomes" id="UP000703661"/>
    </source>
</evidence>
<comment type="caution">
    <text evidence="2">The sequence shown here is derived from an EMBL/GenBank/DDBJ whole genome shotgun (WGS) entry which is preliminary data.</text>
</comment>
<dbReference type="Pfam" id="PF05729">
    <property type="entry name" value="NACHT"/>
    <property type="match status" value="1"/>
</dbReference>
<dbReference type="Proteomes" id="UP000703661">
    <property type="component" value="Unassembled WGS sequence"/>
</dbReference>
<dbReference type="AlphaFoldDB" id="A0A9P6MEY6"/>
<name>A0A9P6MEY6_9FUNG</name>
<dbReference type="InterPro" id="IPR027417">
    <property type="entry name" value="P-loop_NTPase"/>
</dbReference>
<dbReference type="InterPro" id="IPR025662">
    <property type="entry name" value="Sigma_54_int_dom_ATP-bd_1"/>
</dbReference>
<gene>
    <name evidence="2" type="ORF">BGZ80_007404</name>
</gene>
<proteinExistence type="predicted"/>
<dbReference type="PROSITE" id="PS00675">
    <property type="entry name" value="SIGMA54_INTERACT_1"/>
    <property type="match status" value="1"/>
</dbReference>